<gene>
    <name evidence="2" type="ORF">PIB30_033186</name>
</gene>
<evidence type="ECO:0000313" key="3">
    <source>
        <dbReference type="Proteomes" id="UP001341840"/>
    </source>
</evidence>
<proteinExistence type="predicted"/>
<accession>A0ABU6QBY3</accession>
<evidence type="ECO:0000313" key="2">
    <source>
        <dbReference type="EMBL" id="MED6109396.1"/>
    </source>
</evidence>
<reference evidence="2 3" key="1">
    <citation type="journal article" date="2023" name="Plants (Basel)">
        <title>Bridging the Gap: Combining Genomics and Transcriptomics Approaches to Understand Stylosanthes scabra, an Orphan Legume from the Brazilian Caatinga.</title>
        <authorList>
            <person name="Ferreira-Neto J.R.C."/>
            <person name="da Silva M.D."/>
            <person name="Binneck E."/>
            <person name="de Melo N.F."/>
            <person name="da Silva R.H."/>
            <person name="de Melo A.L.T.M."/>
            <person name="Pandolfi V."/>
            <person name="Bustamante F.O."/>
            <person name="Brasileiro-Vidal A.C."/>
            <person name="Benko-Iseppon A.M."/>
        </authorList>
    </citation>
    <scope>NUCLEOTIDE SEQUENCE [LARGE SCALE GENOMIC DNA]</scope>
    <source>
        <tissue evidence="2">Leaves</tissue>
    </source>
</reference>
<dbReference type="EMBL" id="JASCZI010000149">
    <property type="protein sequence ID" value="MED6109396.1"/>
    <property type="molecule type" value="Genomic_DNA"/>
</dbReference>
<organism evidence="2 3">
    <name type="scientific">Stylosanthes scabra</name>
    <dbReference type="NCBI Taxonomy" id="79078"/>
    <lineage>
        <taxon>Eukaryota</taxon>
        <taxon>Viridiplantae</taxon>
        <taxon>Streptophyta</taxon>
        <taxon>Embryophyta</taxon>
        <taxon>Tracheophyta</taxon>
        <taxon>Spermatophyta</taxon>
        <taxon>Magnoliopsida</taxon>
        <taxon>eudicotyledons</taxon>
        <taxon>Gunneridae</taxon>
        <taxon>Pentapetalae</taxon>
        <taxon>rosids</taxon>
        <taxon>fabids</taxon>
        <taxon>Fabales</taxon>
        <taxon>Fabaceae</taxon>
        <taxon>Papilionoideae</taxon>
        <taxon>50 kb inversion clade</taxon>
        <taxon>dalbergioids sensu lato</taxon>
        <taxon>Dalbergieae</taxon>
        <taxon>Pterocarpus clade</taxon>
        <taxon>Stylosanthes</taxon>
    </lineage>
</organism>
<sequence>MNNQNTNTNGLLENQPSNVGAPPVSLVPSPPPPPQLQRMSSLESEPKTLLHGELNIAREAAIEVLNNHSRKQALKIFLKGLQQVEAAKLEVAKDATEDDIVSDLDDEE</sequence>
<dbReference type="Proteomes" id="UP001341840">
    <property type="component" value="Unassembled WGS sequence"/>
</dbReference>
<dbReference type="PANTHER" id="PTHR34808">
    <property type="entry name" value="EXPRESSED PROTEIN"/>
    <property type="match status" value="1"/>
</dbReference>
<dbReference type="PANTHER" id="PTHR34808:SF6">
    <property type="match status" value="1"/>
</dbReference>
<feature type="region of interest" description="Disordered" evidence="1">
    <location>
        <begin position="1"/>
        <end position="45"/>
    </location>
</feature>
<name>A0ABU6QBY3_9FABA</name>
<protein>
    <submittedName>
        <fullName evidence="2">Uncharacterized protein</fullName>
    </submittedName>
</protein>
<evidence type="ECO:0000256" key="1">
    <source>
        <dbReference type="SAM" id="MobiDB-lite"/>
    </source>
</evidence>
<comment type="caution">
    <text evidence="2">The sequence shown here is derived from an EMBL/GenBank/DDBJ whole genome shotgun (WGS) entry which is preliminary data.</text>
</comment>
<feature type="compositionally biased region" description="Polar residues" evidence="1">
    <location>
        <begin position="1"/>
        <end position="18"/>
    </location>
</feature>
<keyword evidence="3" id="KW-1185">Reference proteome</keyword>